<dbReference type="InterPro" id="IPR000719">
    <property type="entry name" value="Prot_kinase_dom"/>
</dbReference>
<dbReference type="SUPFAM" id="SSF55781">
    <property type="entry name" value="GAF domain-like"/>
    <property type="match status" value="1"/>
</dbReference>
<evidence type="ECO:0000256" key="2">
    <source>
        <dbReference type="SAM" id="MobiDB-lite"/>
    </source>
</evidence>
<dbReference type="InterPro" id="IPR011009">
    <property type="entry name" value="Kinase-like_dom_sf"/>
</dbReference>
<dbReference type="PANTHER" id="PTHR44329">
    <property type="entry name" value="SERINE/THREONINE-PROTEIN KINASE TNNI3K-RELATED"/>
    <property type="match status" value="1"/>
</dbReference>
<dbReference type="InterPro" id="IPR029016">
    <property type="entry name" value="GAF-like_dom_sf"/>
</dbReference>
<name>A0ABN9VX97_9DINO</name>
<keyword evidence="5" id="KW-1185">Reference proteome</keyword>
<dbReference type="Gene3D" id="3.30.710.10">
    <property type="entry name" value="Potassium Channel Kv1.1, Chain A"/>
    <property type="match status" value="1"/>
</dbReference>
<dbReference type="InterPro" id="IPR011333">
    <property type="entry name" value="SKP1/BTB/POZ_sf"/>
</dbReference>
<proteinExistence type="predicted"/>
<dbReference type="CDD" id="cd18316">
    <property type="entry name" value="BTB_POZ_KCTD-like"/>
    <property type="match status" value="1"/>
</dbReference>
<sequence>MEVPRGALCTRVARSLRACDAGMDGALVRGLLASDALPAAGVHERGPVDYEAFARWLLDARIGAAPSEAGAGPARRRAGEPRPGSLWQAPCPDDVVNLDVGGERFATQARTMDACPEGSPLKELLLRPPGGSGVYFVDRDGRHFHHVLNFLRDGAEKFAPPTDAATRRELYFEACHYKLGDLALLIQDAYPGAPLPGNEADRLRRLESLDIMHTDDADITYDNITRVVQVLLNMPIVLISLVGGDHQWFKSRCGLNATQTPKNTSFCSFSFLTKDAQVFVVEDAVKDPRTFSNPLVIGEPFIGFYAGCPLVMSDGFRLGALCVIDHVPRKLTRWQYQVLVNCGYIAVQEIQRRELEKTRNRCETVPIEEIDRRASEAAAARRQPWRDRARKTYGCGALRLGRMEEALSEVTCLVQVNTTTMRWPILYANRNWTRLTSAPVRPPPFQAGPHSAGCPDAFEGQPSLWDVLQLDAGTDSSAFLEGIRSMWDGKAEPHTFGTSASLRAVPADMCDASREVLCPVSCRFVPANQPVDVAAAAVDAVPPVRLLEAPWRPEGRVLESCLYFVVMVVVDDASQYCPARAEPTAADSPPTDTTTATSGAADRQESGDTDLDSGDKRRQVSCVSALSAGDSSRSAGVQLKPTRPPFVDVQLREQVGRGSFGRVYYAQWLGSPVAVKVVDWKGKADAAKTQFEAELSCTLSHPNLVQTYKYSTREQGKRQGLAQAELGAADGVGYQTWIVQEWCDAGTLGLLCSRPRVESKDYVEVLQIVSEIASAGSYLHSRGIIHGDLTANNVLCKTQVSVKGYVCKICDFGLSRILEGENSGILTNQLGTVTHMPPELFNMDRQVELTTKADVYAAGVLLWQVVCGQSPWKGMSAPTVVVQVAAGKRLRMPEGAQQGTKDIFASCTMDEPEDRPTMDELSESLRRALEFLDEADAQDSVSSA</sequence>
<dbReference type="SUPFAM" id="SSF56112">
    <property type="entry name" value="Protein kinase-like (PK-like)"/>
    <property type="match status" value="1"/>
</dbReference>
<evidence type="ECO:0000313" key="5">
    <source>
        <dbReference type="Proteomes" id="UP001189429"/>
    </source>
</evidence>
<comment type="caution">
    <text evidence="4">The sequence shown here is derived from an EMBL/GenBank/DDBJ whole genome shotgun (WGS) entry which is preliminary data.</text>
</comment>
<reference evidence="4" key="1">
    <citation type="submission" date="2023-10" db="EMBL/GenBank/DDBJ databases">
        <authorList>
            <person name="Chen Y."/>
            <person name="Shah S."/>
            <person name="Dougan E. K."/>
            <person name="Thang M."/>
            <person name="Chan C."/>
        </authorList>
    </citation>
    <scope>NUCLEOTIDE SEQUENCE [LARGE SCALE GENOMIC DNA]</scope>
</reference>
<gene>
    <name evidence="4" type="ORF">PCOR1329_LOCUS61280</name>
</gene>
<protein>
    <recommendedName>
        <fullName evidence="3">Protein kinase domain-containing protein</fullName>
    </recommendedName>
</protein>
<evidence type="ECO:0000313" key="4">
    <source>
        <dbReference type="EMBL" id="CAK0877142.1"/>
    </source>
</evidence>
<dbReference type="InterPro" id="IPR001245">
    <property type="entry name" value="Ser-Thr/Tyr_kinase_cat_dom"/>
</dbReference>
<dbReference type="InterPro" id="IPR017441">
    <property type="entry name" value="Protein_kinase_ATP_BS"/>
</dbReference>
<organism evidence="4 5">
    <name type="scientific">Prorocentrum cordatum</name>
    <dbReference type="NCBI Taxonomy" id="2364126"/>
    <lineage>
        <taxon>Eukaryota</taxon>
        <taxon>Sar</taxon>
        <taxon>Alveolata</taxon>
        <taxon>Dinophyceae</taxon>
        <taxon>Prorocentrales</taxon>
        <taxon>Prorocentraceae</taxon>
        <taxon>Prorocentrum</taxon>
    </lineage>
</organism>
<dbReference type="Pfam" id="PF07714">
    <property type="entry name" value="PK_Tyr_Ser-Thr"/>
    <property type="match status" value="1"/>
</dbReference>
<dbReference type="PROSITE" id="PS00107">
    <property type="entry name" value="PROTEIN_KINASE_ATP"/>
    <property type="match status" value="1"/>
</dbReference>
<keyword evidence="1" id="KW-0067">ATP-binding</keyword>
<feature type="domain" description="Protein kinase" evidence="3">
    <location>
        <begin position="649"/>
        <end position="932"/>
    </location>
</feature>
<feature type="binding site" evidence="1">
    <location>
        <position position="676"/>
    </location>
    <ligand>
        <name>ATP</name>
        <dbReference type="ChEBI" id="CHEBI:30616"/>
    </ligand>
</feature>
<dbReference type="Pfam" id="PF02214">
    <property type="entry name" value="BTB_2"/>
    <property type="match status" value="1"/>
</dbReference>
<dbReference type="InterPro" id="IPR051681">
    <property type="entry name" value="Ser/Thr_Kinases-Pseudokinases"/>
</dbReference>
<dbReference type="PANTHER" id="PTHR44329:SF214">
    <property type="entry name" value="PROTEIN KINASE DOMAIN-CONTAINING PROTEIN"/>
    <property type="match status" value="1"/>
</dbReference>
<dbReference type="EMBL" id="CAUYUJ010017705">
    <property type="protein sequence ID" value="CAK0877142.1"/>
    <property type="molecule type" value="Genomic_DNA"/>
</dbReference>
<accession>A0ABN9VX97</accession>
<dbReference type="Gene3D" id="1.10.510.10">
    <property type="entry name" value="Transferase(Phosphotransferase) domain 1"/>
    <property type="match status" value="1"/>
</dbReference>
<keyword evidence="1" id="KW-0547">Nucleotide-binding</keyword>
<dbReference type="InterPro" id="IPR003131">
    <property type="entry name" value="T1-type_BTB"/>
</dbReference>
<feature type="region of interest" description="Disordered" evidence="2">
    <location>
        <begin position="581"/>
        <end position="617"/>
    </location>
</feature>
<feature type="compositionally biased region" description="Low complexity" evidence="2">
    <location>
        <begin position="581"/>
        <end position="601"/>
    </location>
</feature>
<dbReference type="SUPFAM" id="SSF54695">
    <property type="entry name" value="POZ domain"/>
    <property type="match status" value="1"/>
</dbReference>
<evidence type="ECO:0000256" key="1">
    <source>
        <dbReference type="PROSITE-ProRule" id="PRU10141"/>
    </source>
</evidence>
<dbReference type="Gene3D" id="3.30.200.20">
    <property type="entry name" value="Phosphorylase Kinase, domain 1"/>
    <property type="match status" value="1"/>
</dbReference>
<dbReference type="PROSITE" id="PS50011">
    <property type="entry name" value="PROTEIN_KINASE_DOM"/>
    <property type="match status" value="1"/>
</dbReference>
<dbReference type="Proteomes" id="UP001189429">
    <property type="component" value="Unassembled WGS sequence"/>
</dbReference>
<evidence type="ECO:0000259" key="3">
    <source>
        <dbReference type="PROSITE" id="PS50011"/>
    </source>
</evidence>
<dbReference type="Gene3D" id="3.30.450.40">
    <property type="match status" value="1"/>
</dbReference>